<comment type="caution">
    <text evidence="1">The sequence shown here is derived from an EMBL/GenBank/DDBJ whole genome shotgun (WGS) entry which is preliminary data.</text>
</comment>
<sequence>MSMFHICHPIEDCHWSPHDDLPTDRQRTSLCIVKMNRPKFKCQFDGQFRVFALPKEFAAQLHAYV</sequence>
<dbReference type="AlphaFoldDB" id="A0A162BLM3"/>
<protein>
    <submittedName>
        <fullName evidence="1">Uncharacterized protein</fullName>
    </submittedName>
</protein>
<gene>
    <name evidence="1" type="ORF">N478_23485</name>
</gene>
<dbReference type="PATRIC" id="fig|1365257.3.peg.3516"/>
<dbReference type="RefSeq" id="WP_063381945.1">
    <property type="nucleotide sequence ID" value="NZ_AUXX01000031.1"/>
</dbReference>
<organism evidence="1 2">
    <name type="scientific">Pseudoalteromonas luteoviolacea S4060-1</name>
    <dbReference type="NCBI Taxonomy" id="1365257"/>
    <lineage>
        <taxon>Bacteria</taxon>
        <taxon>Pseudomonadati</taxon>
        <taxon>Pseudomonadota</taxon>
        <taxon>Gammaproteobacteria</taxon>
        <taxon>Alteromonadales</taxon>
        <taxon>Pseudoalteromonadaceae</taxon>
        <taxon>Pseudoalteromonas</taxon>
    </lineage>
</organism>
<dbReference type="Proteomes" id="UP000076661">
    <property type="component" value="Unassembled WGS sequence"/>
</dbReference>
<evidence type="ECO:0000313" key="1">
    <source>
        <dbReference type="EMBL" id="KZN63914.1"/>
    </source>
</evidence>
<reference evidence="1 2" key="1">
    <citation type="submission" date="2013-07" db="EMBL/GenBank/DDBJ databases">
        <title>Comparative Genomic and Metabolomic Analysis of Twelve Strains of Pseudoalteromonas luteoviolacea.</title>
        <authorList>
            <person name="Vynne N.G."/>
            <person name="Mansson M."/>
            <person name="Gram L."/>
        </authorList>
    </citation>
    <scope>NUCLEOTIDE SEQUENCE [LARGE SCALE GENOMIC DNA]</scope>
    <source>
        <strain evidence="1 2">S4060-1</strain>
    </source>
</reference>
<dbReference type="EMBL" id="AUXX01000031">
    <property type="protein sequence ID" value="KZN63914.1"/>
    <property type="molecule type" value="Genomic_DNA"/>
</dbReference>
<proteinExistence type="predicted"/>
<name>A0A162BLM3_9GAMM</name>
<accession>A0A162BLM3</accession>
<evidence type="ECO:0000313" key="2">
    <source>
        <dbReference type="Proteomes" id="UP000076661"/>
    </source>
</evidence>